<evidence type="ECO:0000256" key="2">
    <source>
        <dbReference type="ARBA" id="ARBA00009085"/>
    </source>
</evidence>
<organism evidence="10 11">
    <name type="scientific">Smittium culicis</name>
    <dbReference type="NCBI Taxonomy" id="133412"/>
    <lineage>
        <taxon>Eukaryota</taxon>
        <taxon>Fungi</taxon>
        <taxon>Fungi incertae sedis</taxon>
        <taxon>Zoopagomycota</taxon>
        <taxon>Kickxellomycotina</taxon>
        <taxon>Harpellomycetes</taxon>
        <taxon>Harpellales</taxon>
        <taxon>Legeriomycetaceae</taxon>
        <taxon>Smittium</taxon>
    </lineage>
</organism>
<dbReference type="PANTHER" id="PTHR24006:SF888">
    <property type="entry name" value="UBIQUITIN CARBOXYL-TERMINAL HYDROLASE 30"/>
    <property type="match status" value="1"/>
</dbReference>
<dbReference type="PANTHER" id="PTHR24006">
    <property type="entry name" value="UBIQUITIN CARBOXYL-TERMINAL HYDROLASE"/>
    <property type="match status" value="1"/>
</dbReference>
<dbReference type="PROSITE" id="PS00973">
    <property type="entry name" value="USP_2"/>
    <property type="match status" value="1"/>
</dbReference>
<keyword evidence="6 10" id="KW-0378">Hydrolase</keyword>
<evidence type="ECO:0000256" key="3">
    <source>
        <dbReference type="ARBA" id="ARBA00012759"/>
    </source>
</evidence>
<dbReference type="OrthoDB" id="2020758at2759"/>
<evidence type="ECO:0000313" key="11">
    <source>
        <dbReference type="Proteomes" id="UP000187283"/>
    </source>
</evidence>
<evidence type="ECO:0000256" key="6">
    <source>
        <dbReference type="ARBA" id="ARBA00022801"/>
    </source>
</evidence>
<evidence type="ECO:0000313" key="10">
    <source>
        <dbReference type="EMBL" id="OMJ22311.1"/>
    </source>
</evidence>
<dbReference type="GO" id="GO:0006508">
    <property type="term" value="P:proteolysis"/>
    <property type="evidence" value="ECO:0007669"/>
    <property type="project" value="UniProtKB-KW"/>
</dbReference>
<dbReference type="STRING" id="133412.A0A1R1Y5Q3"/>
<evidence type="ECO:0000256" key="5">
    <source>
        <dbReference type="ARBA" id="ARBA00022786"/>
    </source>
</evidence>
<gene>
    <name evidence="10" type="ORF">AYI70_g2959</name>
</gene>
<feature type="region of interest" description="Disordered" evidence="8">
    <location>
        <begin position="58"/>
        <end position="78"/>
    </location>
</feature>
<protein>
    <recommendedName>
        <fullName evidence="3">ubiquitinyl hydrolase 1</fullName>
        <ecNumber evidence="3">3.4.19.12</ecNumber>
    </recommendedName>
</protein>
<dbReference type="EMBL" id="LSSN01000794">
    <property type="protein sequence ID" value="OMJ22311.1"/>
    <property type="molecule type" value="Genomic_DNA"/>
</dbReference>
<proteinExistence type="inferred from homology"/>
<evidence type="ECO:0000256" key="4">
    <source>
        <dbReference type="ARBA" id="ARBA00022670"/>
    </source>
</evidence>
<reference evidence="10 11" key="1">
    <citation type="submission" date="2017-01" db="EMBL/GenBank/DDBJ databases">
        <authorList>
            <person name="Mah S.A."/>
            <person name="Swanson W.J."/>
            <person name="Moy G.W."/>
            <person name="Vacquier V.D."/>
        </authorList>
    </citation>
    <scope>NUCLEOTIDE SEQUENCE [LARGE SCALE GENOMIC DNA]</scope>
    <source>
        <strain evidence="10 11">GSMNP</strain>
    </source>
</reference>
<dbReference type="Proteomes" id="UP000187283">
    <property type="component" value="Unassembled WGS sequence"/>
</dbReference>
<comment type="similarity">
    <text evidence="2">Belongs to the peptidase C19 family.</text>
</comment>
<dbReference type="InterPro" id="IPR001394">
    <property type="entry name" value="Peptidase_C19_UCH"/>
</dbReference>
<name>A0A1R1Y5Q3_9FUNG</name>
<dbReference type="EC" id="3.4.19.12" evidence="3"/>
<comment type="caution">
    <text evidence="10">The sequence shown here is derived from an EMBL/GenBank/DDBJ whole genome shotgun (WGS) entry which is preliminary data.</text>
</comment>
<dbReference type="InterPro" id="IPR038765">
    <property type="entry name" value="Papain-like_cys_pep_sf"/>
</dbReference>
<evidence type="ECO:0000256" key="1">
    <source>
        <dbReference type="ARBA" id="ARBA00000707"/>
    </source>
</evidence>
<keyword evidence="4" id="KW-0645">Protease</keyword>
<keyword evidence="11" id="KW-1185">Reference proteome</keyword>
<dbReference type="GO" id="GO:0016579">
    <property type="term" value="P:protein deubiquitination"/>
    <property type="evidence" value="ECO:0007669"/>
    <property type="project" value="InterPro"/>
</dbReference>
<evidence type="ECO:0000259" key="9">
    <source>
        <dbReference type="PROSITE" id="PS50235"/>
    </source>
</evidence>
<feature type="domain" description="USP" evidence="9">
    <location>
        <begin position="1"/>
        <end position="378"/>
    </location>
</feature>
<dbReference type="GO" id="GO:0005829">
    <property type="term" value="C:cytosol"/>
    <property type="evidence" value="ECO:0007669"/>
    <property type="project" value="TreeGrafter"/>
</dbReference>
<dbReference type="Gene3D" id="3.90.70.10">
    <property type="entry name" value="Cysteine proteinases"/>
    <property type="match status" value="1"/>
</dbReference>
<dbReference type="InterPro" id="IPR028889">
    <property type="entry name" value="USP"/>
</dbReference>
<dbReference type="InterPro" id="IPR050164">
    <property type="entry name" value="Peptidase_C19"/>
</dbReference>
<keyword evidence="7" id="KW-0788">Thiol protease</keyword>
<dbReference type="AlphaFoldDB" id="A0A1R1Y5Q3"/>
<dbReference type="GO" id="GO:0004843">
    <property type="term" value="F:cysteine-type deubiquitinase activity"/>
    <property type="evidence" value="ECO:0007669"/>
    <property type="project" value="UniProtKB-EC"/>
</dbReference>
<dbReference type="InterPro" id="IPR018200">
    <property type="entry name" value="USP_CS"/>
</dbReference>
<evidence type="ECO:0000256" key="8">
    <source>
        <dbReference type="SAM" id="MobiDB-lite"/>
    </source>
</evidence>
<dbReference type="Pfam" id="PF00443">
    <property type="entry name" value="UCH"/>
    <property type="match status" value="1"/>
</dbReference>
<keyword evidence="5" id="KW-0833">Ubl conjugation pathway</keyword>
<dbReference type="PROSITE" id="PS50235">
    <property type="entry name" value="USP_3"/>
    <property type="match status" value="1"/>
</dbReference>
<comment type="catalytic activity">
    <reaction evidence="1">
        <text>Thiol-dependent hydrolysis of ester, thioester, amide, peptide and isopeptide bonds formed by the C-terminal Gly of ubiquitin (a 76-residue protein attached to proteins as an intracellular targeting signal).</text>
        <dbReference type="EC" id="3.4.19.12"/>
    </reaction>
</comment>
<feature type="compositionally biased region" description="Low complexity" evidence="8">
    <location>
        <begin position="58"/>
        <end position="77"/>
    </location>
</feature>
<accession>A0A1R1Y5Q3</accession>
<dbReference type="SUPFAM" id="SSF54001">
    <property type="entry name" value="Cysteine proteinases"/>
    <property type="match status" value="1"/>
</dbReference>
<dbReference type="GO" id="GO:0005634">
    <property type="term" value="C:nucleus"/>
    <property type="evidence" value="ECO:0007669"/>
    <property type="project" value="TreeGrafter"/>
</dbReference>
<sequence length="379" mass="42529">MPKDFIKSMGEKANWVASRNEQDAQEFFQMLMQTFQKAQPLPINTFHSYLKNAQISPESSITIPPSSSSSSTSSSSSRIKNPFYGLAASKIACVTCGYTATCSINDCLSTYTTIDQLDDFRCRRCILNNSIFENNLEIKNLSTKLKETQDKKKSIDAQILSTSSSEIDSKSKDSLINKLALIKKSLKKTQSSLQSLIQDNEKIKFAKDNDPEMNLGEIKLSKKLTGLSTRQTMIARLPQVLCLHLNRSIFTSTGDTIKNDCRVILNPVLDMSPYLTTGHLDTRPLYPISQTPQLNHHKKSAPNPLLQSSNFQLSAVVSHIGSHNSGHYFTYKRIPYDNQDDKSPSYQWFRVSDSDFAAVDESTVLNVGNSFMLFYTKLP</sequence>
<evidence type="ECO:0000256" key="7">
    <source>
        <dbReference type="ARBA" id="ARBA00022807"/>
    </source>
</evidence>